<keyword evidence="2" id="KW-1185">Reference proteome</keyword>
<accession>A0AAN9L9J6</accession>
<reference evidence="1 2" key="1">
    <citation type="submission" date="2024-01" db="EMBL/GenBank/DDBJ databases">
        <title>The genomes of 5 underutilized Papilionoideae crops provide insights into root nodulation and disease resistanc.</title>
        <authorList>
            <person name="Jiang F."/>
        </authorList>
    </citation>
    <scope>NUCLEOTIDE SEQUENCE [LARGE SCALE GENOMIC DNA]</scope>
    <source>
        <strain evidence="1">LVBAO_FW01</strain>
        <tissue evidence="1">Leaves</tissue>
    </source>
</reference>
<evidence type="ECO:0000313" key="2">
    <source>
        <dbReference type="Proteomes" id="UP001367508"/>
    </source>
</evidence>
<evidence type="ECO:0000313" key="1">
    <source>
        <dbReference type="EMBL" id="KAK7329228.1"/>
    </source>
</evidence>
<proteinExistence type="predicted"/>
<organism evidence="1 2">
    <name type="scientific">Canavalia gladiata</name>
    <name type="common">Sword bean</name>
    <name type="synonym">Dolichos gladiatus</name>
    <dbReference type="NCBI Taxonomy" id="3824"/>
    <lineage>
        <taxon>Eukaryota</taxon>
        <taxon>Viridiplantae</taxon>
        <taxon>Streptophyta</taxon>
        <taxon>Embryophyta</taxon>
        <taxon>Tracheophyta</taxon>
        <taxon>Spermatophyta</taxon>
        <taxon>Magnoliopsida</taxon>
        <taxon>eudicotyledons</taxon>
        <taxon>Gunneridae</taxon>
        <taxon>Pentapetalae</taxon>
        <taxon>rosids</taxon>
        <taxon>fabids</taxon>
        <taxon>Fabales</taxon>
        <taxon>Fabaceae</taxon>
        <taxon>Papilionoideae</taxon>
        <taxon>50 kb inversion clade</taxon>
        <taxon>NPAAA clade</taxon>
        <taxon>indigoferoid/millettioid clade</taxon>
        <taxon>Phaseoleae</taxon>
        <taxon>Canavalia</taxon>
    </lineage>
</organism>
<dbReference type="EMBL" id="JAYMYQ010000005">
    <property type="protein sequence ID" value="KAK7329228.1"/>
    <property type="molecule type" value="Genomic_DNA"/>
</dbReference>
<dbReference type="AlphaFoldDB" id="A0AAN9L9J6"/>
<dbReference type="Proteomes" id="UP001367508">
    <property type="component" value="Unassembled WGS sequence"/>
</dbReference>
<name>A0AAN9L9J6_CANGL</name>
<sequence>MVQLSLERPTCQVSRVHAICHDHCNPFDHHTLLPSILSYLLNLIIPRIALSWMNLRSTLQLRELRRINSAFCDHLGHSTNCIIPRYMLRLRLTKQGMKFTAPRIIWRTGSNLPFMNSKQPSDMMPKAVSDAP</sequence>
<gene>
    <name evidence="1" type="ORF">VNO77_23380</name>
</gene>
<comment type="caution">
    <text evidence="1">The sequence shown here is derived from an EMBL/GenBank/DDBJ whole genome shotgun (WGS) entry which is preliminary data.</text>
</comment>
<protein>
    <submittedName>
        <fullName evidence="1">Uncharacterized protein</fullName>
    </submittedName>
</protein>